<dbReference type="GO" id="GO:0000445">
    <property type="term" value="C:THO complex part of transcription export complex"/>
    <property type="evidence" value="ECO:0007669"/>
    <property type="project" value="TreeGrafter"/>
</dbReference>
<evidence type="ECO:0000256" key="12">
    <source>
        <dbReference type="ARBA" id="ARBA00022490"/>
    </source>
</evidence>
<keyword evidence="18" id="KW-0653">Protein transport</keyword>
<evidence type="ECO:0000256" key="16">
    <source>
        <dbReference type="ARBA" id="ARBA00022692"/>
    </source>
</evidence>
<evidence type="ECO:0000256" key="21">
    <source>
        <dbReference type="ARBA" id="ARBA00023065"/>
    </source>
</evidence>
<evidence type="ECO:0000256" key="27">
    <source>
        <dbReference type="ARBA" id="ARBA00023274"/>
    </source>
</evidence>
<keyword evidence="36" id="KW-1185">Reference proteome</keyword>
<accession>A0A445DNF9</accession>
<evidence type="ECO:0000256" key="1">
    <source>
        <dbReference type="ARBA" id="ARBA00004123"/>
    </source>
</evidence>
<evidence type="ECO:0000256" key="22">
    <source>
        <dbReference type="ARBA" id="ARBA00023114"/>
    </source>
</evidence>
<dbReference type="GO" id="GO:0030532">
    <property type="term" value="C:small nuclear ribonucleoprotein complex"/>
    <property type="evidence" value="ECO:0007669"/>
    <property type="project" value="InterPro"/>
</dbReference>
<dbReference type="InterPro" id="IPR032302">
    <property type="entry name" value="THOC2_N"/>
</dbReference>
<evidence type="ECO:0000256" key="33">
    <source>
        <dbReference type="SAM" id="Phobius"/>
    </source>
</evidence>
<dbReference type="GO" id="GO:0030026">
    <property type="term" value="P:intracellular manganese ion homeostasis"/>
    <property type="evidence" value="ECO:0007669"/>
    <property type="project" value="InterPro"/>
</dbReference>
<feature type="compositionally biased region" description="Basic and acidic residues" evidence="32">
    <location>
        <begin position="1491"/>
        <end position="1545"/>
    </location>
</feature>
<proteinExistence type="inferred from homology"/>
<keyword evidence="10" id="KW-0813">Transport</keyword>
<evidence type="ECO:0000256" key="9">
    <source>
        <dbReference type="ARBA" id="ARBA00019596"/>
    </source>
</evidence>
<feature type="domain" description="Sm" evidence="34">
    <location>
        <begin position="2192"/>
        <end position="2271"/>
    </location>
</feature>
<keyword evidence="20" id="KW-0007">Acetylation</keyword>
<feature type="compositionally biased region" description="Basic and acidic residues" evidence="32">
    <location>
        <begin position="1275"/>
        <end position="1285"/>
    </location>
</feature>
<evidence type="ECO:0000256" key="3">
    <source>
        <dbReference type="ARBA" id="ARBA00004374"/>
    </source>
</evidence>
<dbReference type="Gene3D" id="2.30.30.100">
    <property type="match status" value="1"/>
</dbReference>
<dbReference type="CDD" id="cd02435">
    <property type="entry name" value="CCC1"/>
    <property type="match status" value="1"/>
</dbReference>
<evidence type="ECO:0000256" key="30">
    <source>
        <dbReference type="ARBA" id="ARBA00058612"/>
    </source>
</evidence>
<evidence type="ECO:0000256" key="25">
    <source>
        <dbReference type="ARBA" id="ARBA00023187"/>
    </source>
</evidence>
<dbReference type="InterPro" id="IPR008217">
    <property type="entry name" value="Ccc1_fam"/>
</dbReference>
<dbReference type="SMART" id="SM00651">
    <property type="entry name" value="Sm"/>
    <property type="match status" value="1"/>
</dbReference>
<dbReference type="STRING" id="3818.A0A445DNF9"/>
<dbReference type="GO" id="GO:0015288">
    <property type="term" value="F:porin activity"/>
    <property type="evidence" value="ECO:0007669"/>
    <property type="project" value="UniProtKB-KW"/>
</dbReference>
<dbReference type="GO" id="GO:0008320">
    <property type="term" value="F:protein transmembrane transporter activity"/>
    <property type="evidence" value="ECO:0007669"/>
    <property type="project" value="InterPro"/>
</dbReference>
<evidence type="ECO:0000256" key="6">
    <source>
        <dbReference type="ARBA" id="ARBA00007857"/>
    </source>
</evidence>
<dbReference type="FunFam" id="2.40.160.10:FF:000010">
    <property type="entry name" value="Mitochondrial import receptor subunit TOM40-1"/>
    <property type="match status" value="1"/>
</dbReference>
<evidence type="ECO:0000256" key="10">
    <source>
        <dbReference type="ARBA" id="ARBA00022448"/>
    </source>
</evidence>
<dbReference type="Proteomes" id="UP000289738">
    <property type="component" value="Chromosome A03"/>
</dbReference>
<gene>
    <name evidence="35" type="ORF">Ahy_A03g010777</name>
</gene>
<feature type="region of interest" description="Disordered" evidence="32">
    <location>
        <begin position="1275"/>
        <end position="1796"/>
    </location>
</feature>
<dbReference type="InterPro" id="IPR047575">
    <property type="entry name" value="Sm"/>
</dbReference>
<feature type="compositionally biased region" description="Pro residues" evidence="32">
    <location>
        <begin position="1659"/>
        <end position="1669"/>
    </location>
</feature>
<dbReference type="InterPro" id="IPR023614">
    <property type="entry name" value="Porin_dom_sf"/>
</dbReference>
<evidence type="ECO:0000256" key="14">
    <source>
        <dbReference type="ARBA" id="ARBA00022554"/>
    </source>
</evidence>
<dbReference type="GO" id="GO:0003729">
    <property type="term" value="F:mRNA binding"/>
    <property type="evidence" value="ECO:0007669"/>
    <property type="project" value="TreeGrafter"/>
</dbReference>
<dbReference type="InterPro" id="IPR010920">
    <property type="entry name" value="LSM_dom_sf"/>
</dbReference>
<keyword evidence="14" id="KW-0926">Vacuole</keyword>
<dbReference type="CDD" id="cd07305">
    <property type="entry name" value="Porin3_Tom40"/>
    <property type="match status" value="1"/>
</dbReference>
<evidence type="ECO:0000256" key="31">
    <source>
        <dbReference type="SAM" id="Coils"/>
    </source>
</evidence>
<dbReference type="GO" id="GO:0005774">
    <property type="term" value="C:vacuolar membrane"/>
    <property type="evidence" value="ECO:0007669"/>
    <property type="project" value="UniProtKB-SubCell"/>
</dbReference>
<dbReference type="EMBL" id="SDMP01000003">
    <property type="protein sequence ID" value="RYR64712.1"/>
    <property type="molecule type" value="Genomic_DNA"/>
</dbReference>
<feature type="compositionally biased region" description="Low complexity" evidence="32">
    <location>
        <begin position="1468"/>
        <end position="1477"/>
    </location>
</feature>
<evidence type="ECO:0000256" key="4">
    <source>
        <dbReference type="ARBA" id="ARBA00004514"/>
    </source>
</evidence>
<evidence type="ECO:0000256" key="8">
    <source>
        <dbReference type="ARBA" id="ARBA00010510"/>
    </source>
</evidence>
<feature type="compositionally biased region" description="Basic and acidic residues" evidence="32">
    <location>
        <begin position="1368"/>
        <end position="1379"/>
    </location>
</feature>
<evidence type="ECO:0000256" key="18">
    <source>
        <dbReference type="ARBA" id="ARBA00022927"/>
    </source>
</evidence>
<feature type="coiled-coil region" evidence="31">
    <location>
        <begin position="942"/>
        <end position="1004"/>
    </location>
</feature>
<feature type="compositionally biased region" description="Low complexity" evidence="32">
    <location>
        <begin position="1412"/>
        <end position="1432"/>
    </location>
</feature>
<keyword evidence="22" id="KW-0626">Porin</keyword>
<dbReference type="PROSITE" id="PS52002">
    <property type="entry name" value="SM"/>
    <property type="match status" value="1"/>
</dbReference>
<dbReference type="GO" id="GO:0005741">
    <property type="term" value="C:mitochondrial outer membrane"/>
    <property type="evidence" value="ECO:0007669"/>
    <property type="project" value="UniProtKB-SubCell"/>
</dbReference>
<dbReference type="SUPFAM" id="SSF50182">
    <property type="entry name" value="Sm-like ribonucleoproteins"/>
    <property type="match status" value="1"/>
</dbReference>
<evidence type="ECO:0000256" key="28">
    <source>
        <dbReference type="ARBA" id="ARBA00033125"/>
    </source>
</evidence>
<evidence type="ECO:0000256" key="13">
    <source>
        <dbReference type="ARBA" id="ARBA00022496"/>
    </source>
</evidence>
<dbReference type="GO" id="GO:0030150">
    <property type="term" value="P:protein import into mitochondrial matrix"/>
    <property type="evidence" value="ECO:0007669"/>
    <property type="project" value="InterPro"/>
</dbReference>
<evidence type="ECO:0000256" key="5">
    <source>
        <dbReference type="ARBA" id="ARBA00007049"/>
    </source>
</evidence>
<dbReference type="Pfam" id="PF16134">
    <property type="entry name" value="THOC2_N"/>
    <property type="match status" value="2"/>
</dbReference>
<dbReference type="CDD" id="cd01720">
    <property type="entry name" value="Sm_D2"/>
    <property type="match status" value="1"/>
</dbReference>
<evidence type="ECO:0000256" key="11">
    <source>
        <dbReference type="ARBA" id="ARBA00022452"/>
    </source>
</evidence>
<feature type="compositionally biased region" description="Basic and acidic residues" evidence="32">
    <location>
        <begin position="1392"/>
        <end position="1405"/>
    </location>
</feature>
<evidence type="ECO:0000256" key="20">
    <source>
        <dbReference type="ARBA" id="ARBA00022990"/>
    </source>
</evidence>
<keyword evidence="27" id="KW-0687">Ribonucleoprotein</keyword>
<dbReference type="InterPro" id="IPR037930">
    <property type="entry name" value="Tom40"/>
</dbReference>
<dbReference type="GO" id="GO:0006397">
    <property type="term" value="P:mRNA processing"/>
    <property type="evidence" value="ECO:0007669"/>
    <property type="project" value="UniProtKB-KW"/>
</dbReference>
<keyword evidence="12" id="KW-0963">Cytoplasm</keyword>
<keyword evidence="13" id="KW-0410">Iron transport</keyword>
<evidence type="ECO:0000256" key="15">
    <source>
        <dbReference type="ARBA" id="ARBA00022664"/>
    </source>
</evidence>
<evidence type="ECO:0000256" key="19">
    <source>
        <dbReference type="ARBA" id="ARBA00022989"/>
    </source>
</evidence>
<evidence type="ECO:0000256" key="32">
    <source>
        <dbReference type="SAM" id="MobiDB-lite"/>
    </source>
</evidence>
<dbReference type="Pfam" id="PF01423">
    <property type="entry name" value="LSM"/>
    <property type="match status" value="1"/>
</dbReference>
<evidence type="ECO:0000313" key="35">
    <source>
        <dbReference type="EMBL" id="RYR64712.1"/>
    </source>
</evidence>
<dbReference type="InterPro" id="IPR021726">
    <property type="entry name" value="THO_THOC2_N"/>
</dbReference>
<feature type="transmembrane region" description="Helical" evidence="33">
    <location>
        <begin position="2498"/>
        <end position="2516"/>
    </location>
</feature>
<comment type="similarity">
    <text evidence="6">Belongs to the THOC2 family.</text>
</comment>
<evidence type="ECO:0000256" key="7">
    <source>
        <dbReference type="ARBA" id="ARBA00008146"/>
    </source>
</evidence>
<dbReference type="Pfam" id="PF11732">
    <property type="entry name" value="Thoc2"/>
    <property type="match status" value="1"/>
</dbReference>
<keyword evidence="13" id="KW-0408">Iron</keyword>
<keyword evidence="15" id="KW-0507">mRNA processing</keyword>
<comment type="similarity">
    <text evidence="7">Belongs to the snRNP core protein family.</text>
</comment>
<dbReference type="InterPro" id="IPR001163">
    <property type="entry name" value="Sm_dom_euk/arc"/>
</dbReference>
<dbReference type="GO" id="GO:0005384">
    <property type="term" value="F:manganese ion transmembrane transporter activity"/>
    <property type="evidence" value="ECO:0007669"/>
    <property type="project" value="InterPro"/>
</dbReference>
<feature type="compositionally biased region" description="Basic and acidic residues" evidence="32">
    <location>
        <begin position="1698"/>
        <end position="1762"/>
    </location>
</feature>
<keyword evidence="19 33" id="KW-1133">Transmembrane helix</keyword>
<dbReference type="GO" id="GO:0008380">
    <property type="term" value="P:RNA splicing"/>
    <property type="evidence" value="ECO:0007669"/>
    <property type="project" value="UniProtKB-KW"/>
</dbReference>
<name>A0A445DNF9_ARAHY</name>
<feature type="compositionally biased region" description="Basic and acidic residues" evidence="32">
    <location>
        <begin position="1677"/>
        <end position="1687"/>
    </location>
</feature>
<keyword evidence="16 33" id="KW-0812">Transmembrane</keyword>
<evidence type="ECO:0000256" key="26">
    <source>
        <dbReference type="ARBA" id="ARBA00023242"/>
    </source>
</evidence>
<dbReference type="GO" id="GO:0046930">
    <property type="term" value="C:pore complex"/>
    <property type="evidence" value="ECO:0007669"/>
    <property type="project" value="UniProtKB-KW"/>
</dbReference>
<keyword evidence="23" id="KW-0496">Mitochondrion</keyword>
<reference evidence="35 36" key="1">
    <citation type="submission" date="2019-01" db="EMBL/GenBank/DDBJ databases">
        <title>Sequencing of cultivated peanut Arachis hypogaea provides insights into genome evolution and oil improvement.</title>
        <authorList>
            <person name="Chen X."/>
        </authorList>
    </citation>
    <scope>NUCLEOTIDE SEQUENCE [LARGE SCALE GENOMIC DNA]</scope>
    <source>
        <strain evidence="36">cv. Fuhuasheng</strain>
        <tissue evidence="35">Leaves</tissue>
    </source>
</reference>
<keyword evidence="25" id="KW-0508">mRNA splicing</keyword>
<feature type="compositionally biased region" description="Polar residues" evidence="32">
    <location>
        <begin position="1286"/>
        <end position="1306"/>
    </location>
</feature>
<protein>
    <recommendedName>
        <fullName evidence="9">THO complex subunit 2</fullName>
    </recommendedName>
    <alternativeName>
        <fullName evidence="28">snRNP core protein D2</fullName>
    </alternativeName>
</protein>
<comment type="function">
    <text evidence="30">Central component of the receptor complex responsible for the recognition and translocation of cytosolically synthesized mitochondrial preproteins. Together with TOM22 functions as the transit peptide receptor at the surface of the mitochondrion outer membrane and facilitates the movement of preproteins into the translocation pore. Directly involved in the pore formation.</text>
</comment>
<evidence type="ECO:0000259" key="34">
    <source>
        <dbReference type="PROSITE" id="PS52002"/>
    </source>
</evidence>
<feature type="compositionally biased region" description="Polar residues" evidence="32">
    <location>
        <begin position="1313"/>
        <end position="1330"/>
    </location>
</feature>
<feature type="compositionally biased region" description="Basic and acidic residues" evidence="32">
    <location>
        <begin position="1553"/>
        <end position="1655"/>
    </location>
</feature>
<evidence type="ECO:0000256" key="23">
    <source>
        <dbReference type="ARBA" id="ARBA00023128"/>
    </source>
</evidence>
<keyword evidence="26" id="KW-0539">Nucleus</keyword>
<feature type="transmembrane region" description="Helical" evidence="33">
    <location>
        <begin position="2471"/>
        <end position="2492"/>
    </location>
</feature>
<evidence type="ECO:0000256" key="2">
    <source>
        <dbReference type="ARBA" id="ARBA00004128"/>
    </source>
</evidence>
<dbReference type="PANTHER" id="PTHR21597:SF0">
    <property type="entry name" value="THO COMPLEX SUBUNIT 2"/>
    <property type="match status" value="1"/>
</dbReference>
<evidence type="ECO:0000313" key="36">
    <source>
        <dbReference type="Proteomes" id="UP000289738"/>
    </source>
</evidence>
<feature type="compositionally biased region" description="Basic and acidic residues" evidence="32">
    <location>
        <begin position="1331"/>
        <end position="1350"/>
    </location>
</feature>
<dbReference type="GO" id="GO:0005829">
    <property type="term" value="C:cytosol"/>
    <property type="evidence" value="ECO:0007669"/>
    <property type="project" value="UniProtKB-SubCell"/>
</dbReference>
<comment type="similarity">
    <text evidence="8">Belongs to the Tom40 family.</text>
</comment>
<dbReference type="Pfam" id="PF01988">
    <property type="entry name" value="VIT1"/>
    <property type="match status" value="1"/>
</dbReference>
<keyword evidence="31" id="KW-0175">Coiled coil</keyword>
<comment type="caution">
    <text evidence="35">The sequence shown here is derived from an EMBL/GenBank/DDBJ whole genome shotgun (WGS) entry which is preliminary data.</text>
</comment>
<dbReference type="Gene3D" id="2.40.160.10">
    <property type="entry name" value="Porin"/>
    <property type="match status" value="1"/>
</dbReference>
<dbReference type="Pfam" id="PF11262">
    <property type="entry name" value="Tho2"/>
    <property type="match status" value="1"/>
</dbReference>
<dbReference type="GO" id="GO:0006826">
    <property type="term" value="P:iron ion transport"/>
    <property type="evidence" value="ECO:0007669"/>
    <property type="project" value="UniProtKB-KW"/>
</dbReference>
<comment type="subcellular location">
    <subcellularLocation>
        <location evidence="4">Cytoplasm</location>
        <location evidence="4">Cytosol</location>
    </subcellularLocation>
    <subcellularLocation>
        <location evidence="3">Mitochondrion outer membrane</location>
        <topology evidence="3">Multi-pass membrane protein</topology>
    </subcellularLocation>
    <subcellularLocation>
        <location evidence="1">Nucleus</location>
    </subcellularLocation>
    <subcellularLocation>
        <location evidence="2">Vacuole membrane</location>
        <topology evidence="2">Multi-pass membrane protein</topology>
    </subcellularLocation>
</comment>
<feature type="region of interest" description="Disordered" evidence="32">
    <location>
        <begin position="1852"/>
        <end position="1871"/>
    </location>
</feature>
<evidence type="ECO:0000256" key="17">
    <source>
        <dbReference type="ARBA" id="ARBA00022787"/>
    </source>
</evidence>
<comment type="catalytic activity">
    <reaction evidence="29">
        <text>Fe(2+)(in) = Fe(2+)(out)</text>
        <dbReference type="Rhea" id="RHEA:28486"/>
        <dbReference type="ChEBI" id="CHEBI:29033"/>
    </reaction>
    <physiologicalReaction direction="left-to-right" evidence="29">
        <dbReference type="Rhea" id="RHEA:28487"/>
    </physiologicalReaction>
</comment>
<keyword evidence="24 33" id="KW-0472">Membrane</keyword>
<dbReference type="PANTHER" id="PTHR21597">
    <property type="entry name" value="THO2 PROTEIN"/>
    <property type="match status" value="1"/>
</dbReference>
<dbReference type="InterPro" id="IPR040007">
    <property type="entry name" value="Tho2"/>
</dbReference>
<keyword evidence="21" id="KW-0406">Ion transport</keyword>
<dbReference type="Pfam" id="PF01459">
    <property type="entry name" value="Porin_3"/>
    <property type="match status" value="1"/>
</dbReference>
<comment type="similarity">
    <text evidence="5">Belongs to the CCC1 family.</text>
</comment>
<dbReference type="FunFam" id="2.30.30.100:FF:000020">
    <property type="entry name" value="Small nuclear ribonucleoprotein Sm D2"/>
    <property type="match status" value="1"/>
</dbReference>
<dbReference type="InterPro" id="IPR021418">
    <property type="entry name" value="THO_THOC2_C"/>
</dbReference>
<keyword evidence="17" id="KW-1000">Mitochondrion outer membrane</keyword>
<dbReference type="InterPro" id="IPR027246">
    <property type="entry name" value="Porin_Euk/Tom40"/>
</dbReference>
<organism evidence="35 36">
    <name type="scientific">Arachis hypogaea</name>
    <name type="common">Peanut</name>
    <dbReference type="NCBI Taxonomy" id="3818"/>
    <lineage>
        <taxon>Eukaryota</taxon>
        <taxon>Viridiplantae</taxon>
        <taxon>Streptophyta</taxon>
        <taxon>Embryophyta</taxon>
        <taxon>Tracheophyta</taxon>
        <taxon>Spermatophyta</taxon>
        <taxon>Magnoliopsida</taxon>
        <taxon>eudicotyledons</taxon>
        <taxon>Gunneridae</taxon>
        <taxon>Pentapetalae</taxon>
        <taxon>rosids</taxon>
        <taxon>fabids</taxon>
        <taxon>Fabales</taxon>
        <taxon>Fabaceae</taxon>
        <taxon>Papilionoideae</taxon>
        <taxon>50 kb inversion clade</taxon>
        <taxon>dalbergioids sensu lato</taxon>
        <taxon>Dalbergieae</taxon>
        <taxon>Pterocarpus clade</taxon>
        <taxon>Arachis</taxon>
    </lineage>
</organism>
<dbReference type="InterPro" id="IPR027248">
    <property type="entry name" value="Sm_D2"/>
</dbReference>
<dbReference type="GO" id="GO:0006406">
    <property type="term" value="P:mRNA export from nucleus"/>
    <property type="evidence" value="ECO:0007669"/>
    <property type="project" value="InterPro"/>
</dbReference>
<keyword evidence="11" id="KW-1134">Transmembrane beta strand</keyword>
<evidence type="ECO:0000256" key="24">
    <source>
        <dbReference type="ARBA" id="ARBA00023136"/>
    </source>
</evidence>
<sequence>MSLPPIECIYVTEDCVREWKSGNPALRVSEPVPSLRFLYELCWTMVRGELPFQKCKVALDSVIFSDRPPTEKLASNFADIVTQMAQDHTMSGEFRSRLIKLARWLVESELVPVRLLQERCEEEFLGEAEMIKIKAQDLKGKEVRVNTRLLYQQTKFNLLREESEGYAKLVTLLCRDSEAPTQKASAATIGIIKSLIGHFDLDPNRVFDIVLECFELQPDNSVFLELIPIFPKSHASQILGFKFQYYQRMDVSCPVPFGLYKLTALLVKQDFIDIDSIYAHLLPKDEEAFEHYNTFSSKRLDEANKIGRINLAATGKDLMDDEKPGDVAIDLFAAIDMETDAIEERKSELQNSQTLGLLTGFLSVDDWYHAHMLFGRLSPLNAVEHIQICESLFRLIERTISSAYDVIRHAHHQNSGSSTGVSTDPMDVDNSSRRSSFIDLPKELFQMLACTGPYLYRDSILLQKVCRVLRGYYFSALELVSHGDSALNSQFPGIGNPHLHLKDARLRVEDALGACLLPSLQLIPANPAVGQEIWELMSLLPYEVRYRLYGEWEKDDERIPMLLAARQTAKLDTRRILKRLAKENLKQLGRMVAKLAHANPMTVLRTIVHQIEAYRDMITPVVDAFKYLTQLEYDILEYVVIERLALGGRDKLKDDGLNLSDWLQSLASFWGHLCKKYPSMELRGLFQYLVNQLKKGQGIELVLLQELIQQMANVQYTENLTEEQLDAMAGSDTLRYQATSFGVTRNNKALLKSTSRLRDALLPKDEPKLAIPLLLLIAQHRSLIVINADAPYIKMVSEQFDRSHGTLLQYVEFLCSAVTPASNYAALIPSLNDLVHLYHLDPEVAFLIYRPVMRLFKSQRSPDVCWPLDDNNAANDASTESDLVDHSGSMVLDLGSARNPISWQYLLDTVKTMLPSKAWNSLSPDLYATFWGLTLYDLYVPKSRYESEIAKLHASLKSLEELSDNSSSAITKRKKEKERIQESLDRLISELHKHEENVASVHRRLSHEKDKWLSSCPDTLKINMEFLQRCIFPRCTFSMPDAVYCAMFVHTLHSLGTPFFNTVNHIDVLICKTLQPMICCCTEYEAGRLGRFLYETLKIAYYWKSDESIYERECGNMPGFAVYYRYPNSQRVHWKWSQRITRLLIQCLESSEYMEIRNSLIMLTKISGVFPVTRKSGINLEKRVAKIKSDEREDLKVLATGVAAALAARKPSWVTDEEFGMGYLELKPAPSISKSSAGNSASVQSGISLGVSQTESGSGKHLDSVNTVKDQTKIKTADSKVERTDSTIAGKSDSGQAKLKGNSSLNGLDAPSTLPSPAVQSGATKSMENQKQAEESVSRASEEHVPRAAESRASGKRSAPASSHSKPSKQDPAKEDTRSGKAVARASGSLSSDKDIQNHASEGRHTGSTNLSSSVNANGNSISASAKISAPSTKGETGSELKAEMGGVKSSDIRASVVKDDGNDVIDSVRGSSSRVVHSPRHDNTIVTSKSTDKAQKRASSAEEPDRLGKRRKAEAEQRDVENEIRLSEREKLVDPRLSDEKLGPEELGLYRAGDKPLERAKDKGNERYEREHRERLDRVDKSRGDDFIVEKPRDRSIERYGRERSVERMQERGSERGFNRLPEKAKDDRSKDDRSKLRYNDVSIEKSHADDRFHGQSLPPPPPLPPNMVPQSVGGGRRDEDADRRYGATRHSQRLSPRHEEKERRRSEEAVVSQDDAKRRKEDDFRDRKREEREALSLKVEERDRERERDREKTNLLKEELDLNAASKRRKLKREHLPAGEPGEYSPVAPPPPPLGIGVSQAYDGRDRVDRKGPMIQHANYIDEPGLRIHGKEVASKLNRRDSDPFSFAPHTSHLTPHSAPTMAQAPPTDTKLDEKVDYFNLPCPIPFEELHLSLRPELFEGMRFDFTKMLNQKFSLNHSVSMGPTEIPSQSTETIKIPTANYEFGATFIDHPRLMLFGRILTDGRLNARVKCDVSENLTLKANAQLTNEPHMSQGMVNFDYKGKDYRSQFQLGNGALLGASYIQSVTRNLSLGAEVFWAGQHRKSGVGYAARYNTDKWVATAQVASTGMVLASYVQKVSEKVSLASELMCNYLSRDVTASFGYDYILRQCRLRGKIDSNGCCAAFLEERLNMGLNFILSAELDHKKKDYKFGFALLEEFCNCISFLLNMSRPMEEDTSKTEEEEFNTGPLSVLMMSVKNNTQVLINCRNNKKLLGRVRAFDRHCNMVLENVPKTGKGKKKAQPVNKDRFISKMFLRGDSVIILPTDVGLLMLIATAPKVRVNKALFGSKDHILTFTEQKQRCKMGDHENGIRLEPERQKLLNEHSEKHFTAGEIVRDIIIGVSDGLTVPFALAAGLSGANATSSIVLTAGIAEVAAGAISMGLGGYLAAKSESDHYKRELKREQEEIITVPDTEAAEVAEILAQYGIEAHEYGPVVSALRKNPQAWLDFMMKFELGLEKPDPRRALHSAMTIAIAYILGGIVPLIPYMFIPNAAEAVVISVVVTLFALLVFGYAKGYFTGNRPFRSAFETTLIGAIASAAAFGLAKAFHT</sequence>
<evidence type="ECO:0000256" key="29">
    <source>
        <dbReference type="ARBA" id="ARBA00044464"/>
    </source>
</evidence>
<feature type="transmembrane region" description="Helical" evidence="33">
    <location>
        <begin position="2367"/>
        <end position="2391"/>
    </location>
</feature>